<sequence length="52" mass="6058">MPELKHQSTWIHRCRSTRKDNYKLNSRSLAQLKESYANFVNILGSLIILLLG</sequence>
<evidence type="ECO:0000313" key="1">
    <source>
        <dbReference type="EMBL" id="KFM60084.1"/>
    </source>
</evidence>
<dbReference type="Proteomes" id="UP000054359">
    <property type="component" value="Unassembled WGS sequence"/>
</dbReference>
<gene>
    <name evidence="1" type="ORF">X975_27163</name>
</gene>
<reference evidence="1 2" key="1">
    <citation type="submission" date="2013-11" db="EMBL/GenBank/DDBJ databases">
        <title>Genome sequencing of Stegodyphus mimosarum.</title>
        <authorList>
            <person name="Bechsgaard J."/>
        </authorList>
    </citation>
    <scope>NUCLEOTIDE SEQUENCE [LARGE SCALE GENOMIC DNA]</scope>
</reference>
<organism evidence="1 2">
    <name type="scientific">Stegodyphus mimosarum</name>
    <name type="common">African social velvet spider</name>
    <dbReference type="NCBI Taxonomy" id="407821"/>
    <lineage>
        <taxon>Eukaryota</taxon>
        <taxon>Metazoa</taxon>
        <taxon>Ecdysozoa</taxon>
        <taxon>Arthropoda</taxon>
        <taxon>Chelicerata</taxon>
        <taxon>Arachnida</taxon>
        <taxon>Araneae</taxon>
        <taxon>Araneomorphae</taxon>
        <taxon>Entelegynae</taxon>
        <taxon>Eresoidea</taxon>
        <taxon>Eresidae</taxon>
        <taxon>Stegodyphus</taxon>
    </lineage>
</organism>
<dbReference type="AlphaFoldDB" id="A0A087T4P5"/>
<proteinExistence type="predicted"/>
<keyword evidence="2" id="KW-1185">Reference proteome</keyword>
<dbReference type="EMBL" id="KK113389">
    <property type="protein sequence ID" value="KFM60084.1"/>
    <property type="molecule type" value="Genomic_DNA"/>
</dbReference>
<evidence type="ECO:0000313" key="2">
    <source>
        <dbReference type="Proteomes" id="UP000054359"/>
    </source>
</evidence>
<feature type="non-terminal residue" evidence="1">
    <location>
        <position position="52"/>
    </location>
</feature>
<accession>A0A087T4P5</accession>
<name>A0A087T4P5_STEMI</name>
<protein>
    <submittedName>
        <fullName evidence="1">Uncharacterized protein</fullName>
    </submittedName>
</protein>